<keyword evidence="2" id="KW-0413">Isomerase</keyword>
<evidence type="ECO:0000313" key="2">
    <source>
        <dbReference type="EMBL" id="CAA9516587.1"/>
    </source>
</evidence>
<feature type="compositionally biased region" description="Basic and acidic residues" evidence="1">
    <location>
        <begin position="744"/>
        <end position="768"/>
    </location>
</feature>
<feature type="compositionally biased region" description="Basic residues" evidence="1">
    <location>
        <begin position="696"/>
        <end position="710"/>
    </location>
</feature>
<dbReference type="GO" id="GO:0016853">
    <property type="term" value="F:isomerase activity"/>
    <property type="evidence" value="ECO:0007669"/>
    <property type="project" value="UniProtKB-KW"/>
</dbReference>
<proteinExistence type="predicted"/>
<feature type="non-terminal residue" evidence="2">
    <location>
        <position position="1"/>
    </location>
</feature>
<feature type="compositionally biased region" description="Basic residues" evidence="1">
    <location>
        <begin position="1"/>
        <end position="18"/>
    </location>
</feature>
<sequence length="805" mass="88859">GARPHQRPTRLGRLRRSGHHDPRGARGRPQAPGHVHRLHGPARAPSPRLRGGGQLRGRGARGVLQPRRRHDPPRLVHHGDRRRARHPGLRHGEGGQVRPRGGPDRPARRRQVRRGRGLQGLGRPARRRRLRGQRAVGVPSRGDPPRRLRLAPGVRPRRAAGADRQGRALGPHGHHHLVPAGRRGLRDPRLRVRRPAAAPARDGVPDPRPADHARRRAWRGQARRVPRRGRHRGLRAPPQRRQGDHRQEGRLLRVRGVRGLRRGRDAVERDLPGVLLLLRQQHQHARGRLAHVGLPLRADRRREPLGAREGRAAREGSRALGRGRARGAHRGPVREAHGPAVRGPDEDEARQPGHAALRPEGGQREARRVPRGEPRRRPRRRAQGRAGRPGPLRRAQGARPHAAQERAGELAPAGQARGLLRQGPVPVGDLRRGGRLGRRLGQAGPRPPHAGRPAAARQDPQRREGADRQGPAEHGDPGADHRDRHRRARRVRHRERALPQGDPHDGRRRGRRAHPHARAHADVPRDARALRGGLRVHRQAAAVQAQAGPIRAVHREGVRARGGPPLGQVRALRGPRPRGPAVQAHRDALAALHAPAQAVRGLGLHAAGHPRPRGGPVPVGVRHARRARHGRRAGDGHLPARRRPGGDAVDLRRLLRGRPGRRARGRAALRPGPDPPPAPLPVRLEGVPGVRQGPRPARRARRHAAVHRPPRGPLRARGDLRGAAPGGPGRRPEGRAALALQGPGRDERRAAARDDHGSRDADPRAGEHRGRRRRRPHLLDAHGRRRRAPPRVHRGQRARRDGRRL</sequence>
<dbReference type="EC" id="5.99.1.3" evidence="2"/>
<feature type="compositionally biased region" description="Low complexity" evidence="1">
    <location>
        <begin position="384"/>
        <end position="400"/>
    </location>
</feature>
<feature type="compositionally biased region" description="Basic residues" evidence="1">
    <location>
        <begin position="654"/>
        <end position="667"/>
    </location>
</feature>
<feature type="region of interest" description="Disordered" evidence="1">
    <location>
        <begin position="626"/>
        <end position="805"/>
    </location>
</feature>
<feature type="compositionally biased region" description="Low complexity" evidence="1">
    <location>
        <begin position="681"/>
        <end position="695"/>
    </location>
</feature>
<feature type="compositionally biased region" description="Basic residues" evidence="1">
    <location>
        <begin position="107"/>
        <end position="116"/>
    </location>
</feature>
<dbReference type="EMBL" id="CADCVK010000495">
    <property type="protein sequence ID" value="CAA9516587.1"/>
    <property type="molecule type" value="Genomic_DNA"/>
</dbReference>
<accession>A0A6J4T880</accession>
<gene>
    <name evidence="2" type="ORF">AVDCRST_MAG12-3515</name>
</gene>
<organism evidence="2">
    <name type="scientific">uncultured Rubrobacteraceae bacterium</name>
    <dbReference type="NCBI Taxonomy" id="349277"/>
    <lineage>
        <taxon>Bacteria</taxon>
        <taxon>Bacillati</taxon>
        <taxon>Actinomycetota</taxon>
        <taxon>Rubrobacteria</taxon>
        <taxon>Rubrobacterales</taxon>
        <taxon>Rubrobacteraceae</taxon>
        <taxon>environmental samples</taxon>
    </lineage>
</organism>
<evidence type="ECO:0000256" key="1">
    <source>
        <dbReference type="SAM" id="MobiDB-lite"/>
    </source>
</evidence>
<feature type="region of interest" description="Disordered" evidence="1">
    <location>
        <begin position="301"/>
        <end position="524"/>
    </location>
</feature>
<dbReference type="AlphaFoldDB" id="A0A6J4T880"/>
<feature type="region of interest" description="Disordered" evidence="1">
    <location>
        <begin position="559"/>
        <end position="581"/>
    </location>
</feature>
<feature type="non-terminal residue" evidence="2">
    <location>
        <position position="805"/>
    </location>
</feature>
<feature type="compositionally biased region" description="Basic residues" evidence="1">
    <location>
        <begin position="321"/>
        <end position="331"/>
    </location>
</feature>
<feature type="compositionally biased region" description="Basic and acidic residues" evidence="1">
    <location>
        <begin position="241"/>
        <end position="251"/>
    </location>
</feature>
<feature type="compositionally biased region" description="Basic and acidic residues" evidence="1">
    <location>
        <begin position="459"/>
        <end position="482"/>
    </location>
</feature>
<feature type="compositionally biased region" description="Basic and acidic residues" evidence="1">
    <location>
        <begin position="301"/>
        <end position="317"/>
    </location>
</feature>
<feature type="compositionally biased region" description="Basic and acidic residues" evidence="1">
    <location>
        <begin position="361"/>
        <end position="375"/>
    </location>
</feature>
<feature type="compositionally biased region" description="Basic residues" evidence="1">
    <location>
        <begin position="783"/>
        <end position="805"/>
    </location>
</feature>
<protein>
    <submittedName>
        <fullName evidence="2">DNA gyrase subunit B</fullName>
        <ecNumber evidence="2">5.99.1.3</ecNumber>
    </submittedName>
</protein>
<feature type="compositionally biased region" description="Basic and acidic residues" evidence="1">
    <location>
        <begin position="203"/>
        <end position="212"/>
    </location>
</feature>
<feature type="compositionally biased region" description="Basic residues" evidence="1">
    <location>
        <begin position="506"/>
        <end position="518"/>
    </location>
</feature>
<reference evidence="2" key="1">
    <citation type="submission" date="2020-02" db="EMBL/GenBank/DDBJ databases">
        <authorList>
            <person name="Meier V. D."/>
        </authorList>
    </citation>
    <scope>NUCLEOTIDE SEQUENCE</scope>
    <source>
        <strain evidence="2">AVDCRST_MAG12</strain>
    </source>
</reference>
<feature type="compositionally biased region" description="Basic residues" evidence="1">
    <location>
        <begin position="79"/>
        <end position="89"/>
    </location>
</feature>
<feature type="compositionally biased region" description="Basic residues" evidence="1">
    <location>
        <begin position="483"/>
        <end position="495"/>
    </location>
</feature>
<feature type="region of interest" description="Disordered" evidence="1">
    <location>
        <begin position="1"/>
        <end position="252"/>
    </location>
</feature>
<feature type="compositionally biased region" description="Basic residues" evidence="1">
    <location>
        <begin position="213"/>
        <end position="234"/>
    </location>
</feature>
<name>A0A6J4T880_9ACTN</name>